<dbReference type="Gene3D" id="3.40.50.1860">
    <property type="match status" value="2"/>
</dbReference>
<dbReference type="Proteomes" id="UP000051451">
    <property type="component" value="Unassembled WGS sequence"/>
</dbReference>
<evidence type="ECO:0000256" key="2">
    <source>
        <dbReference type="ARBA" id="ARBA00023235"/>
    </source>
</evidence>
<dbReference type="InterPro" id="IPR015942">
    <property type="entry name" value="Asp/Glu/hydantoin_racemase"/>
</dbReference>
<dbReference type="InterPro" id="IPR033134">
    <property type="entry name" value="Asp/Glu_racemase_AS_2"/>
</dbReference>
<reference evidence="3 4" key="1">
    <citation type="journal article" date="2015" name="Genome Announc.">
        <title>Expanding the biotechnology potential of lactobacilli through comparative genomics of 213 strains and associated genera.</title>
        <authorList>
            <person name="Sun Z."/>
            <person name="Harris H.M."/>
            <person name="McCann A."/>
            <person name="Guo C."/>
            <person name="Argimon S."/>
            <person name="Zhang W."/>
            <person name="Yang X."/>
            <person name="Jeffery I.B."/>
            <person name="Cooney J.C."/>
            <person name="Kagawa T.F."/>
            <person name="Liu W."/>
            <person name="Song Y."/>
            <person name="Salvetti E."/>
            <person name="Wrobel A."/>
            <person name="Rasinkangas P."/>
            <person name="Parkhill J."/>
            <person name="Rea M.C."/>
            <person name="O'Sullivan O."/>
            <person name="Ritari J."/>
            <person name="Douillard F.P."/>
            <person name="Paul Ross R."/>
            <person name="Yang R."/>
            <person name="Briner A.E."/>
            <person name="Felis G.E."/>
            <person name="de Vos W.M."/>
            <person name="Barrangou R."/>
            <person name="Klaenhammer T.R."/>
            <person name="Caufield P.W."/>
            <person name="Cui Y."/>
            <person name="Zhang H."/>
            <person name="O'Toole P.W."/>
        </authorList>
    </citation>
    <scope>NUCLEOTIDE SEQUENCE [LARGE SCALE GENOMIC DNA]</scope>
    <source>
        <strain evidence="3 4">DSM 18630</strain>
    </source>
</reference>
<sequence>MKTIIFFKQGGIAMKKLGLVGGMGPVSTIDYYQRLVAGFQKKYPVACPPIIIDSLDVFKLLKLEEANQRTQLIKILQASLTNLAAAGAQYAALTANTPHMIFSELAAVSPIPLISILDPVCQAIHQKGQKKVALLGTKMTMELPFYSQKLAAAGIEAVIPQSEQITVIQQIIATELERGIVKPESKQTLLKIIANLTQEYNIEGVILGCTELPLILKQADCQLTIYDTVELHINQLLKQMFN</sequence>
<dbReference type="AlphaFoldDB" id="A0A0R1VS03"/>
<evidence type="ECO:0000313" key="4">
    <source>
        <dbReference type="Proteomes" id="UP000051451"/>
    </source>
</evidence>
<name>A0A0R1VS03_9LACO</name>
<protein>
    <submittedName>
        <fullName evidence="3">Aspartate racemase</fullName>
    </submittedName>
</protein>
<comment type="similarity">
    <text evidence="1">Belongs to the aspartate/glutamate racemases family.</text>
</comment>
<keyword evidence="2" id="KW-0413">Isomerase</keyword>
<dbReference type="PROSITE" id="PS00924">
    <property type="entry name" value="ASP_GLU_RACEMASE_2"/>
    <property type="match status" value="1"/>
</dbReference>
<comment type="caution">
    <text evidence="3">The sequence shown here is derived from an EMBL/GenBank/DDBJ whole genome shotgun (WGS) entry which is preliminary data.</text>
</comment>
<keyword evidence="4" id="KW-1185">Reference proteome</keyword>
<dbReference type="PATRIC" id="fig|1423750.3.peg.1362"/>
<dbReference type="PANTHER" id="PTHR21198">
    <property type="entry name" value="GLUTAMATE RACEMASE"/>
    <property type="match status" value="1"/>
</dbReference>
<dbReference type="GO" id="GO:0047661">
    <property type="term" value="F:amino-acid racemase activity"/>
    <property type="evidence" value="ECO:0007669"/>
    <property type="project" value="InterPro"/>
</dbReference>
<gene>
    <name evidence="3" type="ORF">FC89_GL001329</name>
</gene>
<evidence type="ECO:0000313" key="3">
    <source>
        <dbReference type="EMBL" id="KRM05625.1"/>
    </source>
</evidence>
<dbReference type="NCBIfam" id="TIGR00035">
    <property type="entry name" value="asp_race"/>
    <property type="match status" value="1"/>
</dbReference>
<dbReference type="SUPFAM" id="SSF53681">
    <property type="entry name" value="Aspartate/glutamate racemase"/>
    <property type="match status" value="2"/>
</dbReference>
<dbReference type="EMBL" id="AZGB01000018">
    <property type="protein sequence ID" value="KRM05625.1"/>
    <property type="molecule type" value="Genomic_DNA"/>
</dbReference>
<dbReference type="InterPro" id="IPR004380">
    <property type="entry name" value="Asp_race"/>
</dbReference>
<evidence type="ECO:0000256" key="1">
    <source>
        <dbReference type="ARBA" id="ARBA00007847"/>
    </source>
</evidence>
<organism evidence="3 4">
    <name type="scientific">Liquorilactobacillus ghanensis DSM 18630</name>
    <dbReference type="NCBI Taxonomy" id="1423750"/>
    <lineage>
        <taxon>Bacteria</taxon>
        <taxon>Bacillati</taxon>
        <taxon>Bacillota</taxon>
        <taxon>Bacilli</taxon>
        <taxon>Lactobacillales</taxon>
        <taxon>Lactobacillaceae</taxon>
        <taxon>Liquorilactobacillus</taxon>
    </lineage>
</organism>
<dbReference type="Pfam" id="PF01177">
    <property type="entry name" value="Asp_Glu_race"/>
    <property type="match status" value="1"/>
</dbReference>
<accession>A0A0R1VS03</accession>
<proteinExistence type="inferred from homology"/>
<dbReference type="STRING" id="1423750.FC89_GL001329"/>
<dbReference type="PANTHER" id="PTHR21198:SF7">
    <property type="entry name" value="ASPARTATE-GLUTAMATE RACEMASE FAMILY"/>
    <property type="match status" value="1"/>
</dbReference>
<dbReference type="InterPro" id="IPR001920">
    <property type="entry name" value="Asp/Glu_race"/>
</dbReference>